<organism evidence="2 3">
    <name type="scientific">Stachybotrys chartarum (strain CBS 109288 / IBT 7711)</name>
    <name type="common">Toxic black mold</name>
    <name type="synonym">Stilbospora chartarum</name>
    <dbReference type="NCBI Taxonomy" id="1280523"/>
    <lineage>
        <taxon>Eukaryota</taxon>
        <taxon>Fungi</taxon>
        <taxon>Dikarya</taxon>
        <taxon>Ascomycota</taxon>
        <taxon>Pezizomycotina</taxon>
        <taxon>Sordariomycetes</taxon>
        <taxon>Hypocreomycetidae</taxon>
        <taxon>Hypocreales</taxon>
        <taxon>Stachybotryaceae</taxon>
        <taxon>Stachybotrys</taxon>
    </lineage>
</organism>
<dbReference type="SUPFAM" id="SSF52317">
    <property type="entry name" value="Class I glutamine amidotransferase-like"/>
    <property type="match status" value="1"/>
</dbReference>
<protein>
    <recommendedName>
        <fullName evidence="1">DJ-1/PfpI domain-containing protein</fullName>
    </recommendedName>
</protein>
<dbReference type="OrthoDB" id="543156at2759"/>
<proteinExistence type="predicted"/>
<evidence type="ECO:0000313" key="2">
    <source>
        <dbReference type="EMBL" id="KEY72837.1"/>
    </source>
</evidence>
<dbReference type="PANTHER" id="PTHR43130">
    <property type="entry name" value="ARAC-FAMILY TRANSCRIPTIONAL REGULATOR"/>
    <property type="match status" value="1"/>
</dbReference>
<feature type="domain" description="DJ-1/PfpI" evidence="1">
    <location>
        <begin position="67"/>
        <end position="194"/>
    </location>
</feature>
<keyword evidence="3" id="KW-1185">Reference proteome</keyword>
<dbReference type="InterPro" id="IPR029062">
    <property type="entry name" value="Class_I_gatase-like"/>
</dbReference>
<reference evidence="2 3" key="1">
    <citation type="journal article" date="2014" name="BMC Genomics">
        <title>Comparative genome sequencing reveals chemotype-specific gene clusters in the toxigenic black mold Stachybotrys.</title>
        <authorList>
            <person name="Semeiks J."/>
            <person name="Borek D."/>
            <person name="Otwinowski Z."/>
            <person name="Grishin N.V."/>
        </authorList>
    </citation>
    <scope>NUCLEOTIDE SEQUENCE [LARGE SCALE GENOMIC DNA]</scope>
    <source>
        <strain evidence="3">CBS 109288 / IBT 7711</strain>
    </source>
</reference>
<dbReference type="Pfam" id="PF01965">
    <property type="entry name" value="DJ-1_PfpI"/>
    <property type="match status" value="1"/>
</dbReference>
<dbReference type="Gene3D" id="3.40.50.880">
    <property type="match status" value="1"/>
</dbReference>
<dbReference type="EMBL" id="KL648012">
    <property type="protein sequence ID" value="KEY72837.1"/>
    <property type="molecule type" value="Genomic_DNA"/>
</dbReference>
<evidence type="ECO:0000313" key="3">
    <source>
        <dbReference type="Proteomes" id="UP000028045"/>
    </source>
</evidence>
<dbReference type="InterPro" id="IPR052158">
    <property type="entry name" value="INH-QAR"/>
</dbReference>
<dbReference type="InterPro" id="IPR002818">
    <property type="entry name" value="DJ-1/PfpI"/>
</dbReference>
<evidence type="ECO:0000259" key="1">
    <source>
        <dbReference type="Pfam" id="PF01965"/>
    </source>
</evidence>
<dbReference type="HOGENOM" id="CLU_000445_44_8_1"/>
<dbReference type="AlphaFoldDB" id="A0A084B5K8"/>
<gene>
    <name evidence="2" type="ORF">S7711_04421</name>
</gene>
<dbReference type="Proteomes" id="UP000028045">
    <property type="component" value="Unassembled WGS sequence"/>
</dbReference>
<dbReference type="PANTHER" id="PTHR43130:SF7">
    <property type="entry name" value="DJ-1_PFPI DOMAIN-CONTAINING PROTEIN"/>
    <property type="match status" value="1"/>
</dbReference>
<accession>A0A084B5K8</accession>
<name>A0A084B5K8_STACB</name>
<sequence>MSQTLDLAKPHRTIHVGVILVDAEVEVLDVAPVDTLHSLSAHFVNNFPPELVSDDLKSQSLPLEFHWVSSSGPKENRHLTGGITIVPTDSYETCPPLDIVLIGAHMVTYEPTAADLAFIRKAYEDCSAFITICGGIQIPLQAGLYEGKTATAPRFMLPMVRQTAPGTNWVEKRWARDGKLWTSGALLNGMDLMYAFTHHYWGGENSLVDRCSKGGAWPVRDVDYKDVSWAW</sequence>